<dbReference type="AlphaFoldDB" id="A0A0F9KQ30"/>
<comment type="caution">
    <text evidence="1">The sequence shown here is derived from an EMBL/GenBank/DDBJ whole genome shotgun (WGS) entry which is preliminary data.</text>
</comment>
<reference evidence="1" key="1">
    <citation type="journal article" date="2015" name="Nature">
        <title>Complex archaea that bridge the gap between prokaryotes and eukaryotes.</title>
        <authorList>
            <person name="Spang A."/>
            <person name="Saw J.H."/>
            <person name="Jorgensen S.L."/>
            <person name="Zaremba-Niedzwiedzka K."/>
            <person name="Martijn J."/>
            <person name="Lind A.E."/>
            <person name="van Eijk R."/>
            <person name="Schleper C."/>
            <person name="Guy L."/>
            <person name="Ettema T.J."/>
        </authorList>
    </citation>
    <scope>NUCLEOTIDE SEQUENCE</scope>
</reference>
<evidence type="ECO:0000313" key="1">
    <source>
        <dbReference type="EMBL" id="KKM84003.1"/>
    </source>
</evidence>
<protein>
    <submittedName>
        <fullName evidence="1">Uncharacterized protein</fullName>
    </submittedName>
</protein>
<dbReference type="EMBL" id="LAZR01007630">
    <property type="protein sequence ID" value="KKM84003.1"/>
    <property type="molecule type" value="Genomic_DNA"/>
</dbReference>
<organism evidence="1">
    <name type="scientific">marine sediment metagenome</name>
    <dbReference type="NCBI Taxonomy" id="412755"/>
    <lineage>
        <taxon>unclassified sequences</taxon>
        <taxon>metagenomes</taxon>
        <taxon>ecological metagenomes</taxon>
    </lineage>
</organism>
<sequence length="107" mass="12958">MADFEKMTIEELLKTVKYWTRTQNFRQINIIEQQILSRFAKLEGKRKALQMFYDAMTDKCIEQEKVIELMAKSLYCNGWYPRWELAEITKHFEKEAEQLLKEKADEN</sequence>
<name>A0A0F9KQ30_9ZZZZ</name>
<proteinExistence type="predicted"/>
<accession>A0A0F9KQ30</accession>
<gene>
    <name evidence="1" type="ORF">LCGC14_1303670</name>
</gene>